<feature type="compositionally biased region" description="Basic and acidic residues" evidence="1">
    <location>
        <begin position="55"/>
        <end position="78"/>
    </location>
</feature>
<feature type="region of interest" description="Disordered" evidence="1">
    <location>
        <begin position="1"/>
        <end position="78"/>
    </location>
</feature>
<proteinExistence type="predicted"/>
<evidence type="ECO:0000313" key="3">
    <source>
        <dbReference type="Proteomes" id="UP000054337"/>
    </source>
</evidence>
<dbReference type="EMBL" id="KI968704">
    <property type="protein sequence ID" value="EUN30640.1"/>
    <property type="molecule type" value="Genomic_DNA"/>
</dbReference>
<accession>W7EXN3</accession>
<dbReference type="RefSeq" id="XP_014560130.1">
    <property type="nucleotide sequence ID" value="XM_014704644.1"/>
</dbReference>
<keyword evidence="3" id="KW-1185">Reference proteome</keyword>
<dbReference type="AlphaFoldDB" id="W7EXN3"/>
<dbReference type="GeneID" id="26251257"/>
<dbReference type="OrthoDB" id="10361394at2759"/>
<protein>
    <submittedName>
        <fullName evidence="2">Uncharacterized protein</fullName>
    </submittedName>
</protein>
<dbReference type="HOGENOM" id="CLU_2026302_0_0_1"/>
<evidence type="ECO:0000256" key="1">
    <source>
        <dbReference type="SAM" id="MobiDB-lite"/>
    </source>
</evidence>
<organism evidence="2 3">
    <name type="scientific">Bipolaris victoriae (strain FI3)</name>
    <name type="common">Victoria blight of oats agent</name>
    <name type="synonym">Cochliobolus victoriae</name>
    <dbReference type="NCBI Taxonomy" id="930091"/>
    <lineage>
        <taxon>Eukaryota</taxon>
        <taxon>Fungi</taxon>
        <taxon>Dikarya</taxon>
        <taxon>Ascomycota</taxon>
        <taxon>Pezizomycotina</taxon>
        <taxon>Dothideomycetes</taxon>
        <taxon>Pleosporomycetidae</taxon>
        <taxon>Pleosporales</taxon>
        <taxon>Pleosporineae</taxon>
        <taxon>Pleosporaceae</taxon>
        <taxon>Bipolaris</taxon>
    </lineage>
</organism>
<evidence type="ECO:0000313" key="2">
    <source>
        <dbReference type="EMBL" id="EUN30640.1"/>
    </source>
</evidence>
<name>W7EXN3_BIPV3</name>
<gene>
    <name evidence="2" type="ORF">COCVIDRAFT_13039</name>
</gene>
<dbReference type="Proteomes" id="UP000054337">
    <property type="component" value="Unassembled WGS sequence"/>
</dbReference>
<reference evidence="2 3" key="1">
    <citation type="journal article" date="2013" name="PLoS Genet.">
        <title>Comparative genome structure, secondary metabolite, and effector coding capacity across Cochliobolus pathogens.</title>
        <authorList>
            <person name="Condon B.J."/>
            <person name="Leng Y."/>
            <person name="Wu D."/>
            <person name="Bushley K.E."/>
            <person name="Ohm R.A."/>
            <person name="Otillar R."/>
            <person name="Martin J."/>
            <person name="Schackwitz W."/>
            <person name="Grimwood J."/>
            <person name="MohdZainudin N."/>
            <person name="Xue C."/>
            <person name="Wang R."/>
            <person name="Manning V.A."/>
            <person name="Dhillon B."/>
            <person name="Tu Z.J."/>
            <person name="Steffenson B.J."/>
            <person name="Salamov A."/>
            <person name="Sun H."/>
            <person name="Lowry S."/>
            <person name="LaButti K."/>
            <person name="Han J."/>
            <person name="Copeland A."/>
            <person name="Lindquist E."/>
            <person name="Barry K."/>
            <person name="Schmutz J."/>
            <person name="Baker S.E."/>
            <person name="Ciuffetti L.M."/>
            <person name="Grigoriev I.V."/>
            <person name="Zhong S."/>
            <person name="Turgeon B.G."/>
        </authorList>
    </citation>
    <scope>NUCLEOTIDE SEQUENCE [LARGE SCALE GENOMIC DNA]</scope>
    <source>
        <strain evidence="2 3">FI3</strain>
    </source>
</reference>
<sequence length="122" mass="13508">MQRATDSGRAEQAQSVESGRRVAPGDARRGGAASVLRVAGKKREMAQDQQQRAGSDCEDRTPEQESSDKAEAQRRRPEIWASTRVLAIRAARRPTGPRLLLWPLWRLFLPFGAPSPCSTRPS</sequence>